<feature type="compositionally biased region" description="Basic and acidic residues" evidence="6">
    <location>
        <begin position="97"/>
        <end position="109"/>
    </location>
</feature>
<evidence type="ECO:0000256" key="1">
    <source>
        <dbReference type="ARBA" id="ARBA00022723"/>
    </source>
</evidence>
<keyword evidence="10" id="KW-1185">Reference proteome</keyword>
<evidence type="ECO:0008006" key="11">
    <source>
        <dbReference type="Google" id="ProtNLM"/>
    </source>
</evidence>
<dbReference type="RefSeq" id="XP_062699585.1">
    <property type="nucleotide sequence ID" value="XM_062843601.1"/>
</dbReference>
<dbReference type="InterPro" id="IPR019787">
    <property type="entry name" value="Znf_PHD-finger"/>
</dbReference>
<dbReference type="InterPro" id="IPR013083">
    <property type="entry name" value="Znf_RING/FYVE/PHD"/>
</dbReference>
<dbReference type="InterPro" id="IPR019786">
    <property type="entry name" value="Zinc_finger_PHD-type_CS"/>
</dbReference>
<dbReference type="Gene3D" id="3.30.40.10">
    <property type="entry name" value="Zinc/RING finger domain, C3HC4 (zinc finger)"/>
    <property type="match status" value="1"/>
</dbReference>
<dbReference type="Gene3D" id="1.10.340.70">
    <property type="match status" value="1"/>
</dbReference>
<dbReference type="InterPro" id="IPR040676">
    <property type="entry name" value="DUF5641"/>
</dbReference>
<dbReference type="PROSITE" id="PS50994">
    <property type="entry name" value="INTEGRASE"/>
    <property type="match status" value="1"/>
</dbReference>
<feature type="compositionally biased region" description="Basic and acidic residues" evidence="6">
    <location>
        <begin position="2020"/>
        <end position="2029"/>
    </location>
</feature>
<evidence type="ECO:0000259" key="8">
    <source>
        <dbReference type="PROSITE" id="PS50994"/>
    </source>
</evidence>
<keyword evidence="3" id="KW-0862">Zinc</keyword>
<evidence type="ECO:0000256" key="6">
    <source>
        <dbReference type="SAM" id="MobiDB-lite"/>
    </source>
</evidence>
<dbReference type="Gene3D" id="3.30.420.10">
    <property type="entry name" value="Ribonuclease H-like superfamily/Ribonuclease H"/>
    <property type="match status" value="2"/>
</dbReference>
<dbReference type="EnsemblMetazoa" id="AALFPA23_020061.R29539">
    <property type="protein sequence ID" value="AALFPA23_020061.P29539"/>
    <property type="gene ID" value="AALFPA23_020061"/>
</dbReference>
<organism evidence="9 10">
    <name type="scientific">Aedes albopictus</name>
    <name type="common">Asian tiger mosquito</name>
    <name type="synonym">Stegomyia albopicta</name>
    <dbReference type="NCBI Taxonomy" id="7160"/>
    <lineage>
        <taxon>Eukaryota</taxon>
        <taxon>Metazoa</taxon>
        <taxon>Ecdysozoa</taxon>
        <taxon>Arthropoda</taxon>
        <taxon>Hexapoda</taxon>
        <taxon>Insecta</taxon>
        <taxon>Pterygota</taxon>
        <taxon>Neoptera</taxon>
        <taxon>Endopterygota</taxon>
        <taxon>Diptera</taxon>
        <taxon>Nematocera</taxon>
        <taxon>Culicoidea</taxon>
        <taxon>Culicidae</taxon>
        <taxon>Culicinae</taxon>
        <taxon>Aedini</taxon>
        <taxon>Aedes</taxon>
        <taxon>Stegomyia</taxon>
    </lineage>
</organism>
<keyword evidence="1" id="KW-0479">Metal-binding</keyword>
<sequence>MPPQDDARECGACDEPNSADVGMVACDGCSVWYHYTCAKVSPGVQQRSWRCSKCLPEPPSEATGAKKKGGKKQTANLTVLGATSSEMLKSSTANQKKTSEKSKNSDKSKTLFVPDLTASGNATPKKHPEVPAFDKSSHGEMRSSKSSTSTARARAQLALQRLEDERLLEEQKLREERARLEEERIRLEKERQLKEQEHAIKAKELAMQEKYLRDKFELEEQIADDESSKSSVFSRKDRTKAWLKSQHGMSHRDDKSATQFSEWPNAANDLAEPDRFRPLADEIADRQQLEPRLIPEAIPDHLIRANSARVRNIPSEPVGNHFGSAARSNASLAPSLRGIERAAIGSNPGSHGAGPNSDQVAARQIWPKKLPTFSGDPEEWPIFVHSFETANIACGFTDVENIIRLRECLRGPARDAVVTKLMFTQSVNAIMETLRRLYGRPELLVKNLLSKVRRAEAPKPERLESLINFGLTVQQLCDHLEAANLSGHLSNPTLLGELVEKLPASNKLEWARFKRGYAEPTLKHFGVFMEELVYDASEVTSPIQQKAAVGRAERDKPKEKGHVYAHEEVAEVQRRDEERQPCPICGKTDHRVRNCERFQQLGLEARLKAVHHWKLCEVCLFDHGQWRCRSRIRCNVGNCRDRHHPLLHRSDRGSIQEQRQRQLRASECNAHEQSQRSVLFRIIPVMLFNGNRRCETFAFLDEGSSLTLIEASLARQLGAVGVPEPLELRWTSSVKRNEESSQRVDFEISGKGLPRRYVLKNAHTVEELNLPSQSLAFNEVSERFPHLRNLPVSAYSEAVPRILLGLENLSLFAPLDSCVGRPGEPIAVKSLLGWSVYGPDASEISKPAFVNLHECNCDADRELNDLVRQQFILEDMAAATTPPPESADEKRAREILENTTKFVDGKYETALLWKADEIDLPDSLPMAMKRLRSFEAQLAKDPSLRENVNKQIEDYVQKGYVHKATEEDLMEINRRQVWYLPLGLVIHPKKQKKRLVWDGKAQVNGVSLNSKLLKGPDLLVSLPSVVCKFREKPVAFGGDIREMFLQLRMRTSDRYFQCFLFRFDLQHPPEVYIADVAMFGATCSPCVAQHVLRVNADKWADEFPVAAAAIKDKTYMDDYYDSADTPEEAAELAVQVRTIHARGGFEMRNWVSNSEEVLEKLGERNDPEPRLLQSTTEAKWERVLGMLWHPESDSLTFSTELGEQLLQYVSGGKRPTKRIALRIIMSLFDPLGLLAPYLIHGRILIQDLWRSGVQWDEEMRDDEFEKWTHWVELLPGISELSIPRCYFGEADPLCRRTLQCHVFTDASEAGYGCAVYFRITDHLERVRCSLVMAKSKVAPLKHFSIPRLELEAAVLGARMLTAVLTNHTLQPREVYLWTDSSTVLAWIRSDHRRYKQFVAHRIGELLSLTQAECWRWVPSKQNVADCLTKWVRDSEPDSNGRWFQGPSFLYLSEDSWPQQREKPNTTEELRSAYLLTHIMLPVGMIDVGRFSKWSVLLRTVACVYRFISNCRLRVSGRPIETFQATKNQAKLLRSEVAARKVPLSQEEFLRAEQFLWRMTQGEYYPDEVRTLLKNRDQPIGKWIALEKSSSLYKFSPFADEYGIIRMEGRTADAAYAGFDARFPIILPKESEITQRLLDHYHRRYGHANKETVVNEVRQRFQISHLRSAVENIARSCQFCKVSKCKPLPPRMAPLPEQRLTPNVRPFSYVGIDYMGPLEVTVGRRKEKRYVVVFTCLVVRAVHLEVSYDLSSESCIMAIRRFSRRRGSPVQIFSDNGTNFVGANRELQQQIKQIDLECAGTFTDARTKWSFNPPSAPHMGGVWERMVRSVKEAMATLNDGRRLTDEILWTTLVEVEGLINSRPLMYMPQDLDNPEALTPNHFIFGCSSGAHEPMEPPVNLEQTLRSSFLRSQQLANIAWERWSKEYFPTINRRTKWLDEVKSLKVGDVVYVVEGKRRSWTRGVVEEVIPGKDGRIRQAIVRTASGKLKRPVVKLAVMELGESTGGPPLDPRGGGCSGSTDDVQHHHLSNE</sequence>
<dbReference type="PROSITE" id="PS01359">
    <property type="entry name" value="ZF_PHD_1"/>
    <property type="match status" value="1"/>
</dbReference>
<feature type="coiled-coil region" evidence="5">
    <location>
        <begin position="152"/>
        <end position="206"/>
    </location>
</feature>
<dbReference type="InterPro" id="IPR041588">
    <property type="entry name" value="Integrase_H2C2"/>
</dbReference>
<dbReference type="SUPFAM" id="SSF53098">
    <property type="entry name" value="Ribonuclease H-like"/>
    <property type="match status" value="1"/>
</dbReference>
<dbReference type="CDD" id="cd15489">
    <property type="entry name" value="PHD_SF"/>
    <property type="match status" value="1"/>
</dbReference>
<dbReference type="RefSeq" id="XP_062699586.1">
    <property type="nucleotide sequence ID" value="XM_062843602.1"/>
</dbReference>
<reference evidence="10" key="1">
    <citation type="journal article" date="2015" name="Proc. Natl. Acad. Sci. U.S.A.">
        <title>Genome sequence of the Asian Tiger mosquito, Aedes albopictus, reveals insights into its biology, genetics, and evolution.</title>
        <authorList>
            <person name="Chen X.G."/>
            <person name="Jiang X."/>
            <person name="Gu J."/>
            <person name="Xu M."/>
            <person name="Wu Y."/>
            <person name="Deng Y."/>
            <person name="Zhang C."/>
            <person name="Bonizzoni M."/>
            <person name="Dermauw W."/>
            <person name="Vontas J."/>
            <person name="Armbruster P."/>
            <person name="Huang X."/>
            <person name="Yang Y."/>
            <person name="Zhang H."/>
            <person name="He W."/>
            <person name="Peng H."/>
            <person name="Liu Y."/>
            <person name="Wu K."/>
            <person name="Chen J."/>
            <person name="Lirakis M."/>
            <person name="Topalis P."/>
            <person name="Van Leeuwen T."/>
            <person name="Hall A.B."/>
            <person name="Jiang X."/>
            <person name="Thorpe C."/>
            <person name="Mueller R.L."/>
            <person name="Sun C."/>
            <person name="Waterhouse R.M."/>
            <person name="Yan G."/>
            <person name="Tu Z.J."/>
            <person name="Fang X."/>
            <person name="James A.A."/>
        </authorList>
    </citation>
    <scope>NUCLEOTIDE SEQUENCE [LARGE SCALE GENOMIC DNA]</scope>
    <source>
        <strain evidence="10">Foshan</strain>
    </source>
</reference>
<evidence type="ECO:0000256" key="4">
    <source>
        <dbReference type="PROSITE-ProRule" id="PRU00146"/>
    </source>
</evidence>
<dbReference type="Proteomes" id="UP000069940">
    <property type="component" value="Unassembled WGS sequence"/>
</dbReference>
<dbReference type="GeneID" id="134284616"/>
<dbReference type="Pfam" id="PF00628">
    <property type="entry name" value="PHD"/>
    <property type="match status" value="1"/>
</dbReference>
<dbReference type="Pfam" id="PF05380">
    <property type="entry name" value="Peptidase_A17"/>
    <property type="match status" value="1"/>
</dbReference>
<dbReference type="InterPro" id="IPR012337">
    <property type="entry name" value="RNaseH-like_sf"/>
</dbReference>
<reference evidence="9" key="2">
    <citation type="submission" date="2025-05" db="UniProtKB">
        <authorList>
            <consortium name="EnsemblMetazoa"/>
        </authorList>
    </citation>
    <scope>IDENTIFICATION</scope>
    <source>
        <strain evidence="9">Foshan</strain>
    </source>
</reference>
<dbReference type="SUPFAM" id="SSF56672">
    <property type="entry name" value="DNA/RNA polymerases"/>
    <property type="match status" value="1"/>
</dbReference>
<evidence type="ECO:0000256" key="2">
    <source>
        <dbReference type="ARBA" id="ARBA00022771"/>
    </source>
</evidence>
<dbReference type="SMART" id="SM00249">
    <property type="entry name" value="PHD"/>
    <property type="match status" value="1"/>
</dbReference>
<dbReference type="PANTHER" id="PTHR47331">
    <property type="entry name" value="PHD-TYPE DOMAIN-CONTAINING PROTEIN"/>
    <property type="match status" value="1"/>
</dbReference>
<feature type="region of interest" description="Disordered" evidence="6">
    <location>
        <begin position="1999"/>
        <end position="2029"/>
    </location>
</feature>
<dbReference type="InterPro" id="IPR008042">
    <property type="entry name" value="Retrotrans_Pao"/>
</dbReference>
<dbReference type="PROSITE" id="PS50016">
    <property type="entry name" value="ZF_PHD_2"/>
    <property type="match status" value="1"/>
</dbReference>
<dbReference type="Pfam" id="PF03564">
    <property type="entry name" value="DUF1759"/>
    <property type="match status" value="1"/>
</dbReference>
<dbReference type="GeneID" id="134284617"/>
<dbReference type="Pfam" id="PF17921">
    <property type="entry name" value="Integrase_H2C2"/>
    <property type="match status" value="1"/>
</dbReference>
<name>A0ABM1ZWK3_AEDAL</name>
<feature type="region of interest" description="Disordered" evidence="6">
    <location>
        <begin position="79"/>
        <end position="152"/>
    </location>
</feature>
<feature type="domain" description="PHD-type" evidence="7">
    <location>
        <begin position="7"/>
        <end position="57"/>
    </location>
</feature>
<keyword evidence="2 4" id="KW-0863">Zinc-finger</keyword>
<evidence type="ECO:0000256" key="5">
    <source>
        <dbReference type="SAM" id="Coils"/>
    </source>
</evidence>
<proteinExistence type="predicted"/>
<dbReference type="InterPro" id="IPR036397">
    <property type="entry name" value="RNaseH_sf"/>
</dbReference>
<dbReference type="InterPro" id="IPR011011">
    <property type="entry name" value="Znf_FYVE_PHD"/>
</dbReference>
<dbReference type="EnsemblMetazoa" id="AALFPA23_022277.R33074">
    <property type="protein sequence ID" value="AALFPA23_022277.P33074"/>
    <property type="gene ID" value="AALFPA23_022277"/>
</dbReference>
<accession>A0ABM1ZWK3</accession>
<dbReference type="SUPFAM" id="SSF57903">
    <property type="entry name" value="FYVE/PHD zinc finger"/>
    <property type="match status" value="1"/>
</dbReference>
<dbReference type="InterPro" id="IPR005312">
    <property type="entry name" value="DUF1759"/>
</dbReference>
<protein>
    <recommendedName>
        <fullName evidence="11">Pro-Pol polyprotein</fullName>
    </recommendedName>
</protein>
<evidence type="ECO:0000313" key="10">
    <source>
        <dbReference type="Proteomes" id="UP000069940"/>
    </source>
</evidence>
<keyword evidence="5" id="KW-0175">Coiled coil</keyword>
<dbReference type="InterPro" id="IPR001584">
    <property type="entry name" value="Integrase_cat-core"/>
</dbReference>
<evidence type="ECO:0000259" key="7">
    <source>
        <dbReference type="PROSITE" id="PS50016"/>
    </source>
</evidence>
<dbReference type="Pfam" id="PF18701">
    <property type="entry name" value="DUF5641"/>
    <property type="match status" value="1"/>
</dbReference>
<evidence type="ECO:0000256" key="3">
    <source>
        <dbReference type="ARBA" id="ARBA00022833"/>
    </source>
</evidence>
<feature type="compositionally biased region" description="Polar residues" evidence="6">
    <location>
        <begin position="81"/>
        <end position="96"/>
    </location>
</feature>
<feature type="domain" description="Integrase catalytic" evidence="8">
    <location>
        <begin position="1701"/>
        <end position="1881"/>
    </location>
</feature>
<dbReference type="InterPro" id="IPR043502">
    <property type="entry name" value="DNA/RNA_pol_sf"/>
</dbReference>
<evidence type="ECO:0000313" key="9">
    <source>
        <dbReference type="EnsemblMetazoa" id="AALFPA23_022277.P33074"/>
    </source>
</evidence>
<dbReference type="InterPro" id="IPR001965">
    <property type="entry name" value="Znf_PHD"/>
</dbReference>
<dbReference type="PANTHER" id="PTHR47331:SF1">
    <property type="entry name" value="GAG-LIKE PROTEIN"/>
    <property type="match status" value="1"/>
</dbReference>